<name>A0A1H8GQ31_9ACTN</name>
<feature type="region of interest" description="Disordered" evidence="1">
    <location>
        <begin position="45"/>
        <end position="65"/>
    </location>
</feature>
<accession>A0A1H8GQ31</accession>
<gene>
    <name evidence="2" type="ORF">SAMN05216267_1005188</name>
</gene>
<reference evidence="2 3" key="1">
    <citation type="submission" date="2016-10" db="EMBL/GenBank/DDBJ databases">
        <authorList>
            <person name="de Groot N.N."/>
        </authorList>
    </citation>
    <scope>NUCLEOTIDE SEQUENCE [LARGE SCALE GENOMIC DNA]</scope>
    <source>
        <strain evidence="2 3">CGMCC 4.2026</strain>
    </source>
</reference>
<dbReference type="EMBL" id="FODD01000005">
    <property type="protein sequence ID" value="SEN45388.1"/>
    <property type="molecule type" value="Genomic_DNA"/>
</dbReference>
<dbReference type="AlphaFoldDB" id="A0A1H8GQ31"/>
<dbReference type="OrthoDB" id="4325998at2"/>
<protein>
    <submittedName>
        <fullName evidence="2">Uncharacterized protein</fullName>
    </submittedName>
</protein>
<proteinExistence type="predicted"/>
<evidence type="ECO:0000313" key="2">
    <source>
        <dbReference type="EMBL" id="SEN45388.1"/>
    </source>
</evidence>
<evidence type="ECO:0000256" key="1">
    <source>
        <dbReference type="SAM" id="MobiDB-lite"/>
    </source>
</evidence>
<sequence>MGHALDTDLRPGETLVANCAVEFPSGQYKRVWGFRSFRDSQGRDISAELPGWPPSSKPAEPPAKGSAKGVLLASAWFAGETLAVGLAIAGLGAQTATSPDPEDRDDYAVLRADPGTLALRAPWQLDPGRNEATPRVILHVTNQRLLLTDPATGALLWAIRRQDIASMDERGTLLRFTFVDGSWIRIVLAKDKDALIADSEKYYTTKMVKGEPTRVSLTSEPRLKFVGTLNEFLAASPSESE</sequence>
<feature type="compositionally biased region" description="Pro residues" evidence="1">
    <location>
        <begin position="51"/>
        <end position="61"/>
    </location>
</feature>
<dbReference type="Proteomes" id="UP000181951">
    <property type="component" value="Unassembled WGS sequence"/>
</dbReference>
<organism evidence="2 3">
    <name type="scientific">Actinacidiphila rubida</name>
    <dbReference type="NCBI Taxonomy" id="310780"/>
    <lineage>
        <taxon>Bacteria</taxon>
        <taxon>Bacillati</taxon>
        <taxon>Actinomycetota</taxon>
        <taxon>Actinomycetes</taxon>
        <taxon>Kitasatosporales</taxon>
        <taxon>Streptomycetaceae</taxon>
        <taxon>Actinacidiphila</taxon>
    </lineage>
</organism>
<dbReference type="RefSeq" id="WP_069466152.1">
    <property type="nucleotide sequence ID" value="NZ_FODD01000005.1"/>
</dbReference>
<evidence type="ECO:0000313" key="3">
    <source>
        <dbReference type="Proteomes" id="UP000181951"/>
    </source>
</evidence>
<keyword evidence="3" id="KW-1185">Reference proteome</keyword>